<accession>A0A8J3K5C3</accession>
<feature type="domain" description="Mop" evidence="3">
    <location>
        <begin position="2"/>
        <end position="68"/>
    </location>
</feature>
<dbReference type="RefSeq" id="WP_191837432.1">
    <property type="nucleotide sequence ID" value="NZ_BAAALB010000001.1"/>
</dbReference>
<dbReference type="Gene3D" id="2.40.50.100">
    <property type="match status" value="2"/>
</dbReference>
<evidence type="ECO:0000313" key="5">
    <source>
        <dbReference type="Proteomes" id="UP000619293"/>
    </source>
</evidence>
<dbReference type="PROSITE" id="PS51866">
    <property type="entry name" value="MOP"/>
    <property type="match status" value="2"/>
</dbReference>
<evidence type="ECO:0000256" key="1">
    <source>
        <dbReference type="ARBA" id="ARBA00022505"/>
    </source>
</evidence>
<name>A0A8J3K5C3_9ACTN</name>
<evidence type="ECO:0000256" key="2">
    <source>
        <dbReference type="PROSITE-ProRule" id="PRU01213"/>
    </source>
</evidence>
<keyword evidence="5" id="KW-1185">Reference proteome</keyword>
<evidence type="ECO:0000313" key="4">
    <source>
        <dbReference type="EMBL" id="GIF93007.1"/>
    </source>
</evidence>
<gene>
    <name evidence="4" type="ORF">Cch02nite_64510</name>
</gene>
<evidence type="ECO:0000259" key="3">
    <source>
        <dbReference type="PROSITE" id="PS51866"/>
    </source>
</evidence>
<dbReference type="InterPro" id="IPR004606">
    <property type="entry name" value="Mop_domain"/>
</dbReference>
<dbReference type="InterPro" id="IPR051815">
    <property type="entry name" value="Molybdate_resp_trans_reg"/>
</dbReference>
<dbReference type="PANTHER" id="PTHR30432:SF1">
    <property type="entry name" value="DNA-BINDING TRANSCRIPTIONAL DUAL REGULATOR MODE"/>
    <property type="match status" value="1"/>
</dbReference>
<keyword evidence="1 2" id="KW-0500">Molybdenum</keyword>
<dbReference type="InterPro" id="IPR008995">
    <property type="entry name" value="Mo/tungstate-bd_C_term_dom"/>
</dbReference>
<feature type="domain" description="Mop" evidence="3">
    <location>
        <begin position="73"/>
        <end position="139"/>
    </location>
</feature>
<proteinExistence type="predicted"/>
<dbReference type="InterPro" id="IPR005116">
    <property type="entry name" value="Transp-assoc_OB_typ1"/>
</dbReference>
<sequence length="140" mass="14405">MRLSIRNQFDGEVVDIARGKAMATVKIRLAERTAITSAITVEALDDLGLTVGRPATVLIKSTEVAVGVGPIGLVSIRNQIPATVVGVEHGAVMTTVKLSMEDGRALTAAVTREAAEDLGLADGDAVTALVKSTDVSVAVP</sequence>
<dbReference type="NCBIfam" id="TIGR00638">
    <property type="entry name" value="Mop"/>
    <property type="match status" value="2"/>
</dbReference>
<organism evidence="4 5">
    <name type="scientific">Catellatospora chokoriensis</name>
    <dbReference type="NCBI Taxonomy" id="310353"/>
    <lineage>
        <taxon>Bacteria</taxon>
        <taxon>Bacillati</taxon>
        <taxon>Actinomycetota</taxon>
        <taxon>Actinomycetes</taxon>
        <taxon>Micromonosporales</taxon>
        <taxon>Micromonosporaceae</taxon>
        <taxon>Catellatospora</taxon>
    </lineage>
</organism>
<dbReference type="AlphaFoldDB" id="A0A8J3K5C3"/>
<comment type="caution">
    <text evidence="4">The sequence shown here is derived from an EMBL/GenBank/DDBJ whole genome shotgun (WGS) entry which is preliminary data.</text>
</comment>
<dbReference type="GO" id="GO:0015689">
    <property type="term" value="P:molybdate ion transport"/>
    <property type="evidence" value="ECO:0007669"/>
    <property type="project" value="InterPro"/>
</dbReference>
<reference evidence="4 5" key="1">
    <citation type="submission" date="2021-01" db="EMBL/GenBank/DDBJ databases">
        <title>Whole genome shotgun sequence of Catellatospora chokoriensis NBRC 107358.</title>
        <authorList>
            <person name="Komaki H."/>
            <person name="Tamura T."/>
        </authorList>
    </citation>
    <scope>NUCLEOTIDE SEQUENCE [LARGE SCALE GENOMIC DNA]</scope>
    <source>
        <strain evidence="4 5">NBRC 107358</strain>
    </source>
</reference>
<dbReference type="EMBL" id="BONG01000054">
    <property type="protein sequence ID" value="GIF93007.1"/>
    <property type="molecule type" value="Genomic_DNA"/>
</dbReference>
<protein>
    <submittedName>
        <fullName evidence="4">Molybdenum-binding protein</fullName>
    </submittedName>
</protein>
<dbReference type="Proteomes" id="UP000619293">
    <property type="component" value="Unassembled WGS sequence"/>
</dbReference>
<dbReference type="Pfam" id="PF03459">
    <property type="entry name" value="TOBE"/>
    <property type="match status" value="2"/>
</dbReference>
<dbReference type="SUPFAM" id="SSF50331">
    <property type="entry name" value="MOP-like"/>
    <property type="match status" value="2"/>
</dbReference>
<dbReference type="PANTHER" id="PTHR30432">
    <property type="entry name" value="TRANSCRIPTIONAL REGULATOR MODE"/>
    <property type="match status" value="1"/>
</dbReference>